<feature type="domain" description="AMP-binding enzyme C-terminal" evidence="2">
    <location>
        <begin position="490"/>
        <end position="566"/>
    </location>
</feature>
<dbReference type="Proteomes" id="UP000659767">
    <property type="component" value="Unassembled WGS sequence"/>
</dbReference>
<dbReference type="InterPro" id="IPR025110">
    <property type="entry name" value="AMP-bd_C"/>
</dbReference>
<comment type="caution">
    <text evidence="3">The sequence shown here is derived from an EMBL/GenBank/DDBJ whole genome shotgun (WGS) entry which is preliminary data.</text>
</comment>
<accession>A0ABQ2T4C2</accession>
<dbReference type="PANTHER" id="PTHR43201">
    <property type="entry name" value="ACYL-COA SYNTHETASE"/>
    <property type="match status" value="1"/>
</dbReference>
<organism evidence="3 4">
    <name type="scientific">Streptomyces badius</name>
    <dbReference type="NCBI Taxonomy" id="1941"/>
    <lineage>
        <taxon>Bacteria</taxon>
        <taxon>Bacillati</taxon>
        <taxon>Actinomycetota</taxon>
        <taxon>Actinomycetes</taxon>
        <taxon>Kitasatosporales</taxon>
        <taxon>Streptomycetaceae</taxon>
        <taxon>Streptomyces</taxon>
    </lineage>
</organism>
<gene>
    <name evidence="3" type="ORF">GCM10010253_21110</name>
</gene>
<dbReference type="InterPro" id="IPR042099">
    <property type="entry name" value="ANL_N_sf"/>
</dbReference>
<name>A0ABQ2T4C2_STRBA</name>
<dbReference type="NCBIfam" id="NF005714">
    <property type="entry name" value="PRK07529.1"/>
    <property type="match status" value="1"/>
</dbReference>
<dbReference type="Pfam" id="PF00501">
    <property type="entry name" value="AMP-binding"/>
    <property type="match status" value="1"/>
</dbReference>
<dbReference type="InterPro" id="IPR000873">
    <property type="entry name" value="AMP-dep_synth/lig_dom"/>
</dbReference>
<evidence type="ECO:0000313" key="3">
    <source>
        <dbReference type="EMBL" id="GGS46654.1"/>
    </source>
</evidence>
<dbReference type="Pfam" id="PF13193">
    <property type="entry name" value="AMP-binding_C"/>
    <property type="match status" value="1"/>
</dbReference>
<reference evidence="4" key="1">
    <citation type="journal article" date="2019" name="Int. J. Syst. Evol. Microbiol.">
        <title>The Global Catalogue of Microorganisms (GCM) 10K type strain sequencing project: providing services to taxonomists for standard genome sequencing and annotation.</title>
        <authorList>
            <consortium name="The Broad Institute Genomics Platform"/>
            <consortium name="The Broad Institute Genome Sequencing Center for Infectious Disease"/>
            <person name="Wu L."/>
            <person name="Ma J."/>
        </authorList>
    </citation>
    <scope>NUCLEOTIDE SEQUENCE [LARGE SCALE GENOMIC DNA]</scope>
    <source>
        <strain evidence="4">JCM 4350</strain>
    </source>
</reference>
<dbReference type="RefSeq" id="WP_199887981.1">
    <property type="nucleotide sequence ID" value="NZ_BMSZ01000005.1"/>
</dbReference>
<evidence type="ECO:0000313" key="4">
    <source>
        <dbReference type="Proteomes" id="UP000659767"/>
    </source>
</evidence>
<dbReference type="InterPro" id="IPR045851">
    <property type="entry name" value="AMP-bd_C_sf"/>
</dbReference>
<dbReference type="Gene3D" id="3.30.300.30">
    <property type="match status" value="1"/>
</dbReference>
<dbReference type="InterPro" id="IPR020845">
    <property type="entry name" value="AMP-binding_CS"/>
</dbReference>
<dbReference type="PROSITE" id="PS00455">
    <property type="entry name" value="AMP_BINDING"/>
    <property type="match status" value="1"/>
</dbReference>
<evidence type="ECO:0000259" key="1">
    <source>
        <dbReference type="Pfam" id="PF00501"/>
    </source>
</evidence>
<evidence type="ECO:0000259" key="2">
    <source>
        <dbReference type="Pfam" id="PF13193"/>
    </source>
</evidence>
<sequence length="641" mass="67791">MNAPETDLLWPAYDEPGALATIESIALEDRGLPGSTYDVLARAAVMWPDRPALTMLPSAEQWKRGETVSFEQLRDQVHRIANLFHRYGVRRTTAVGLLTPNAGLLPATLLAAQLAGCAAPVNPALAAEHAERLLGLGGTRVLVAAGPELDADAWRTARTAAASLRCSALFALRPVGAPEPAPELERIEGVHVAYLHIEAAAQSAELHPGVVPPKAGDLAAYFHTGGTTGAPKLAAHTHANEVTDAWMIAANSTLDSDSVLFAGLPLFHVNALVVTLLAPLFRGQHGVWSGPLGYREPALFALFWKIVAHFRIATLSAVPTVYAGLARIPLDADITSLRFAIVGASPLPPAVRAAFEHHTGAPLCQGYGLTEATCGSARSFLHEHQRPEAAGQRMPYQRMKTIRIDSDGTWHDLPQGEPGILAISGPTVFPGYVVGHDDTGPRLDALGSVRDGWLNTGDLARVDADGFLHLLGRAKDLIIRGGHNIDPAVIEDALLTHPAVTGASAVGRPDPHSGEVPIAYVTLRPGTTGTGPDELIAFAAQHVPERAAAPKDVIVLPALPLTDIGKPSKVPLRLDATRRAISTALAGLGIDVADDQIRCELEDGRPTVSLPPVADPGRRRRITAQLAPYDVNWTFTGLGGA</sequence>
<keyword evidence="4" id="KW-1185">Reference proteome</keyword>
<proteinExistence type="predicted"/>
<dbReference type="PANTHER" id="PTHR43201:SF32">
    <property type="entry name" value="2-SUCCINYLBENZOATE--COA LIGASE, CHLOROPLASTIC_PEROXISOMAL"/>
    <property type="match status" value="1"/>
</dbReference>
<dbReference type="SUPFAM" id="SSF56801">
    <property type="entry name" value="Acetyl-CoA synthetase-like"/>
    <property type="match status" value="1"/>
</dbReference>
<feature type="domain" description="AMP-dependent synthetase/ligase" evidence="1">
    <location>
        <begin position="41"/>
        <end position="432"/>
    </location>
</feature>
<dbReference type="EMBL" id="BMSZ01000005">
    <property type="protein sequence ID" value="GGS46654.1"/>
    <property type="molecule type" value="Genomic_DNA"/>
</dbReference>
<dbReference type="Gene3D" id="3.40.50.12780">
    <property type="entry name" value="N-terminal domain of ligase-like"/>
    <property type="match status" value="1"/>
</dbReference>
<protein>
    <submittedName>
        <fullName evidence="3">Acyl-CoA synthetase</fullName>
    </submittedName>
</protein>